<dbReference type="GO" id="GO:0005942">
    <property type="term" value="C:phosphatidylinositol 3-kinase complex"/>
    <property type="evidence" value="ECO:0007669"/>
    <property type="project" value="TreeGrafter"/>
</dbReference>
<dbReference type="GO" id="GO:0035556">
    <property type="term" value="P:intracellular signal transduction"/>
    <property type="evidence" value="ECO:0007669"/>
    <property type="project" value="InterPro"/>
</dbReference>
<feature type="domain" description="SH2" evidence="4">
    <location>
        <begin position="512"/>
        <end position="625"/>
    </location>
</feature>
<accession>A0A3L8DCU6</accession>
<dbReference type="SMART" id="SM00252">
    <property type="entry name" value="SH2"/>
    <property type="match status" value="1"/>
</dbReference>
<dbReference type="InterPro" id="IPR000980">
    <property type="entry name" value="SH2"/>
</dbReference>
<dbReference type="SUPFAM" id="SSF55550">
    <property type="entry name" value="SH2 domain"/>
    <property type="match status" value="1"/>
</dbReference>
<evidence type="ECO:0000259" key="4">
    <source>
        <dbReference type="PROSITE" id="PS50001"/>
    </source>
</evidence>
<dbReference type="PANTHER" id="PTHR10155:SF16">
    <property type="entry name" value="SUPPRESSOR OF CYTOKINE SIGNALING 2"/>
    <property type="match status" value="1"/>
</dbReference>
<protein>
    <recommendedName>
        <fullName evidence="4">SH2 domain-containing protein</fullName>
    </recommendedName>
</protein>
<dbReference type="InterPro" id="IPR036860">
    <property type="entry name" value="SH2_dom_sf"/>
</dbReference>
<dbReference type="Gene3D" id="3.30.505.10">
    <property type="entry name" value="SH2 domain"/>
    <property type="match status" value="1"/>
</dbReference>
<gene>
    <name evidence="5" type="ORF">DMN91_010369</name>
</gene>
<feature type="region of interest" description="Disordered" evidence="3">
    <location>
        <begin position="440"/>
        <end position="476"/>
    </location>
</feature>
<dbReference type="GO" id="GO:0046935">
    <property type="term" value="F:1-phosphatidylinositol-3-kinase regulator activity"/>
    <property type="evidence" value="ECO:0007669"/>
    <property type="project" value="TreeGrafter"/>
</dbReference>
<dbReference type="Pfam" id="PF00017">
    <property type="entry name" value="SH2"/>
    <property type="match status" value="1"/>
</dbReference>
<keyword evidence="1 2" id="KW-0727">SH2 domain</keyword>
<dbReference type="AlphaFoldDB" id="A0A3L8DCU6"/>
<dbReference type="Proteomes" id="UP000279307">
    <property type="component" value="Chromosome 10"/>
</dbReference>
<reference evidence="5" key="1">
    <citation type="journal article" date="2018" name="Genome Res.">
        <title>The genomic architecture and molecular evolution of ant odorant receptors.</title>
        <authorList>
            <person name="McKenzie S.K."/>
            <person name="Kronauer D.J.C."/>
        </authorList>
    </citation>
    <scope>NUCLEOTIDE SEQUENCE [LARGE SCALE GENOMIC DNA]</scope>
    <source>
        <strain evidence="5">Clonal line C1</strain>
    </source>
</reference>
<reference evidence="5" key="2">
    <citation type="submission" date="2018-07" db="EMBL/GenBank/DDBJ databases">
        <authorList>
            <person name="Mckenzie S.K."/>
            <person name="Kronauer D.J.C."/>
        </authorList>
    </citation>
    <scope>NUCLEOTIDE SEQUENCE</scope>
    <source>
        <strain evidence="5">Clonal line C1</strain>
    </source>
</reference>
<feature type="region of interest" description="Disordered" evidence="3">
    <location>
        <begin position="388"/>
        <end position="414"/>
    </location>
</feature>
<dbReference type="EMBL" id="QOIP01000010">
    <property type="protein sequence ID" value="RLU18126.1"/>
    <property type="molecule type" value="Genomic_DNA"/>
</dbReference>
<sequence length="665" mass="72611">MLTVICPHCHHRFSTSGCCRQPSDASSGRRDTAEAEAEAEEEEEEKSVNGAGCSTTTTQSCYTGGLLVPRGYTSGGDFTSGGGCFIKAPTIIQGPVVVQSGVHCGSTVSIAGPDDPEATECPYDVIQSLQQSAAAAVAAAAAAAAESSCNPRLNDSTSLIAKTESVERLPSVEQQRVATTCDLTGGSVTITTHTPDIPDESGGYLIQSTDGGILVQTSHIEIRPKLTGGGRLVQKRLSTEDEQLTMPKYDTTDVSLDAESNAHPRINFALPSGFSDKLPGNRGFLTFDSTVQNDESATTSLRPRQRGPANRIPSAIRTNQHSGHNCNGSVHQQNLYCSSNEVSSEIAMDERGGMKIQVCATVKLPLNFMSGQCKLDITATTQPSQVATTQPSQVATTQPSQVAPTQSSQVATTQPSQVATATAQLSSDQVIAPMESALANVSARDNTPTQSDEMNAAKNRSILSDSMERRDGAPTTPVSWLMPYPWSLEMEQANRDPNRLRETKEMLQMCGWYHEGISWQQSETLLKYAPVGRWLMRDSSDSRYTFAVSVQTTRGPTSIRVHYLSEGFRFDAEPRMALAMPFFSCPIKMLEHYIEYSKKMDEQRKEVWVDYSGQMYSQIHLTQPLLKEVRPLSHLARLVVNRHKLPINHLPRVMRNFITEYPYTL</sequence>
<dbReference type="InterPro" id="IPR036036">
    <property type="entry name" value="SOCS_box-like_dom_sf"/>
</dbReference>
<dbReference type="GO" id="GO:0046854">
    <property type="term" value="P:phosphatidylinositol phosphate biosynthetic process"/>
    <property type="evidence" value="ECO:0007669"/>
    <property type="project" value="TreeGrafter"/>
</dbReference>
<dbReference type="CDD" id="cd09923">
    <property type="entry name" value="SH2_SOCS_family"/>
    <property type="match status" value="1"/>
</dbReference>
<dbReference type="PANTHER" id="PTHR10155">
    <property type="entry name" value="PHOSPHATIDYLINOSITOL 3-KINASE REGULATORY SUBUNIT"/>
    <property type="match status" value="1"/>
</dbReference>
<evidence type="ECO:0000256" key="2">
    <source>
        <dbReference type="PROSITE-ProRule" id="PRU00191"/>
    </source>
</evidence>
<feature type="region of interest" description="Disordered" evidence="3">
    <location>
        <begin position="20"/>
        <end position="51"/>
    </location>
</feature>
<proteinExistence type="predicted"/>
<evidence type="ECO:0000313" key="5">
    <source>
        <dbReference type="EMBL" id="RLU18126.1"/>
    </source>
</evidence>
<dbReference type="SUPFAM" id="SSF158235">
    <property type="entry name" value="SOCS box-like"/>
    <property type="match status" value="1"/>
</dbReference>
<evidence type="ECO:0000256" key="1">
    <source>
        <dbReference type="ARBA" id="ARBA00022999"/>
    </source>
</evidence>
<name>A0A3L8DCU6_OOCBI</name>
<organism evidence="5">
    <name type="scientific">Ooceraea biroi</name>
    <name type="common">Clonal raider ant</name>
    <name type="synonym">Cerapachys biroi</name>
    <dbReference type="NCBI Taxonomy" id="2015173"/>
    <lineage>
        <taxon>Eukaryota</taxon>
        <taxon>Metazoa</taxon>
        <taxon>Ecdysozoa</taxon>
        <taxon>Arthropoda</taxon>
        <taxon>Hexapoda</taxon>
        <taxon>Insecta</taxon>
        <taxon>Pterygota</taxon>
        <taxon>Neoptera</taxon>
        <taxon>Endopterygota</taxon>
        <taxon>Hymenoptera</taxon>
        <taxon>Apocrita</taxon>
        <taxon>Aculeata</taxon>
        <taxon>Formicoidea</taxon>
        <taxon>Formicidae</taxon>
        <taxon>Dorylinae</taxon>
        <taxon>Ooceraea</taxon>
    </lineage>
</organism>
<comment type="caution">
    <text evidence="5">The sequence shown here is derived from an EMBL/GenBank/DDBJ whole genome shotgun (WGS) entry which is preliminary data.</text>
</comment>
<dbReference type="PROSITE" id="PS50001">
    <property type="entry name" value="SH2"/>
    <property type="match status" value="1"/>
</dbReference>
<feature type="compositionally biased region" description="Polar residues" evidence="3">
    <location>
        <begin position="443"/>
        <end position="453"/>
    </location>
</feature>
<dbReference type="OrthoDB" id="10063348at2759"/>
<evidence type="ECO:0000256" key="3">
    <source>
        <dbReference type="SAM" id="MobiDB-lite"/>
    </source>
</evidence>
<feature type="compositionally biased region" description="Acidic residues" evidence="3">
    <location>
        <begin position="34"/>
        <end position="45"/>
    </location>
</feature>